<evidence type="ECO:0000256" key="2">
    <source>
        <dbReference type="SAM" id="SignalP"/>
    </source>
</evidence>
<evidence type="ECO:0000256" key="1">
    <source>
        <dbReference type="SAM" id="MobiDB-lite"/>
    </source>
</evidence>
<feature type="chain" id="PRO_5010380287" evidence="2">
    <location>
        <begin position="22"/>
        <end position="721"/>
    </location>
</feature>
<reference evidence="5" key="1">
    <citation type="submission" date="2025-08" db="UniProtKB">
        <authorList>
            <consortium name="RefSeq"/>
        </authorList>
    </citation>
    <scope>IDENTIFICATION</scope>
    <source>
        <tissue evidence="5">Kidney</tissue>
    </source>
</reference>
<evidence type="ECO:0000313" key="4">
    <source>
        <dbReference type="Proteomes" id="UP000081671"/>
    </source>
</evidence>
<name>A0A1S3GEY3_DIPOR</name>
<feature type="region of interest" description="Disordered" evidence="1">
    <location>
        <begin position="381"/>
        <end position="487"/>
    </location>
</feature>
<sequence>MRGAQAIIWAVCLACVQPVVCPRIPSSRSVRDRPRPAQGTPTDRAECFSDYMTLRIPRARVEGLRQWLARTLHPLGTWRSPGGQGHLLAQCGYLLHPGPEGHFIFQALYSACFVQKENANYRLEIRIFRKGVKRLEQSDRYIMKCPVVPPRPGQQSVLCRPSFIQVSRPLPLRTHSGQAPWLLSLRGEMVVSLEDASLMGLHVDLNVTTITVQIPRRDLLQRQEVQNVSMELLPLWLVGGHYAYSLEAACPLVSPQPDSEVFVHIPKRRLGLIRRGPLVERGLSLSFLRVHQSDPVAVIESKDFLVVSLPAAALLRAQPCQESQGAPGVQASYRVDLSLGFSESLTPVLWTVENFFQCMGSGAEFPASTVTPRIIASNASPSLETLPEGTSSAATTQRQPTGLTRGPPSSLPAAGPPGGSHASTAAGLSRTTQDQCGPRDPLGESGLLGNQSPWPPATLSSEPTAAARAKPLHPVSQDPPALTAYLPPEVSSPQLPWGLDGSKVLPSVTFMEGSRTRRLEQDPAQLPGSLGALSTVQPSQDMPDQASGDVQPSRWPLWTGLAKEASVSPQETAFITEAEGPPQMEHGPPQDRTWGPLGQSPPHPRQERLPTAGGGQAGTRSHPGVSEPPGQPAAPRIAFPESPVASTSEKLLVSSHVSETLTFDNSAKHWQEHCCFGREDESGGRWPPRTTQLEEDSHLDSTHCLPRAQSCSADHGQQGAA</sequence>
<dbReference type="RefSeq" id="XP_012887265.1">
    <property type="nucleotide sequence ID" value="XM_013031811.1"/>
</dbReference>
<feature type="region of interest" description="Disordered" evidence="1">
    <location>
        <begin position="579"/>
        <end position="638"/>
    </location>
</feature>
<proteinExistence type="predicted"/>
<dbReference type="KEGG" id="dord:105997384"/>
<dbReference type="Pfam" id="PF15094">
    <property type="entry name" value="DUF4556"/>
    <property type="match status" value="1"/>
</dbReference>
<accession>A0A1S3GEY3</accession>
<feature type="compositionally biased region" description="Polar residues" evidence="1">
    <location>
        <begin position="448"/>
        <end position="463"/>
    </location>
</feature>
<dbReference type="PANTHER" id="PTHR38653">
    <property type="entry name" value="GENE 572-RELATED"/>
    <property type="match status" value="1"/>
</dbReference>
<dbReference type="InterPro" id="IPR027956">
    <property type="entry name" value="CIROZ"/>
</dbReference>
<dbReference type="PANTHER" id="PTHR38653:SF1">
    <property type="entry name" value="GENE 572-RELATED"/>
    <property type="match status" value="1"/>
</dbReference>
<dbReference type="Proteomes" id="UP000081671">
    <property type="component" value="Unplaced"/>
</dbReference>
<feature type="compositionally biased region" description="Polar residues" evidence="1">
    <location>
        <begin position="381"/>
        <end position="402"/>
    </location>
</feature>
<organism evidence="4 5">
    <name type="scientific">Dipodomys ordii</name>
    <name type="common">Ord's kangaroo rat</name>
    <dbReference type="NCBI Taxonomy" id="10020"/>
    <lineage>
        <taxon>Eukaryota</taxon>
        <taxon>Metazoa</taxon>
        <taxon>Chordata</taxon>
        <taxon>Craniata</taxon>
        <taxon>Vertebrata</taxon>
        <taxon>Euteleostomi</taxon>
        <taxon>Mammalia</taxon>
        <taxon>Eutheria</taxon>
        <taxon>Euarchontoglires</taxon>
        <taxon>Glires</taxon>
        <taxon>Rodentia</taxon>
        <taxon>Castorimorpha</taxon>
        <taxon>Heteromyidae</taxon>
        <taxon>Dipodomyinae</taxon>
        <taxon>Dipodomys</taxon>
    </lineage>
</organism>
<dbReference type="GeneID" id="105997384"/>
<keyword evidence="4" id="KW-1185">Reference proteome</keyword>
<protein>
    <submittedName>
        <fullName evidence="5">Uncharacterized protein C1orf127 homolog</fullName>
    </submittedName>
</protein>
<dbReference type="OrthoDB" id="8946479at2759"/>
<keyword evidence="2" id="KW-0732">Signal</keyword>
<evidence type="ECO:0000313" key="5">
    <source>
        <dbReference type="RefSeq" id="XP_012887265.1"/>
    </source>
</evidence>
<feature type="region of interest" description="Disordered" evidence="1">
    <location>
        <begin position="678"/>
        <end position="700"/>
    </location>
</feature>
<dbReference type="CTD" id="148345"/>
<feature type="domain" description="CIROZ beta" evidence="3">
    <location>
        <begin position="255"/>
        <end position="358"/>
    </location>
</feature>
<gene>
    <name evidence="5" type="primary">LOC105997384</name>
</gene>
<feature type="signal peptide" evidence="2">
    <location>
        <begin position="1"/>
        <end position="21"/>
    </location>
</feature>
<dbReference type="AlphaFoldDB" id="A0A1S3GEY3"/>
<feature type="compositionally biased region" description="Polar residues" evidence="1">
    <location>
        <begin position="532"/>
        <end position="542"/>
    </location>
</feature>
<evidence type="ECO:0000259" key="3">
    <source>
        <dbReference type="Pfam" id="PF15094"/>
    </source>
</evidence>
<feature type="region of interest" description="Disordered" evidence="1">
    <location>
        <begin position="514"/>
        <end position="551"/>
    </location>
</feature>
<dbReference type="InParanoid" id="A0A1S3GEY3"/>
<dbReference type="InterPro" id="IPR049521">
    <property type="entry name" value="CIROZ_b"/>
</dbReference>
<feature type="compositionally biased region" description="Low complexity" evidence="1">
    <location>
        <begin position="406"/>
        <end position="427"/>
    </location>
</feature>